<dbReference type="InterPro" id="IPR025700">
    <property type="entry name" value="Lys/Orn_oxygenase"/>
</dbReference>
<reference evidence="9 10" key="1">
    <citation type="journal article" date="2011" name="Stand. Genomic Sci.">
        <title>Complete genome sequence of the halophilic and highly halotolerant Chromohalobacter salexigens type strain (1H11(T)).</title>
        <authorList>
            <person name="Copeland A."/>
            <person name="O'Connor K."/>
            <person name="Lucas S."/>
            <person name="Lapidus A."/>
            <person name="Berry K.W."/>
            <person name="Detter J.C."/>
            <person name="Del Rio T.G."/>
            <person name="Hammon N."/>
            <person name="Dalin E."/>
            <person name="Tice H."/>
            <person name="Pitluck S."/>
            <person name="Bruce D."/>
            <person name="Goodwin L."/>
            <person name="Han C."/>
            <person name="Tapia R."/>
            <person name="Saunders E."/>
            <person name="Schmutz J."/>
            <person name="Brettin T."/>
            <person name="Larimer F."/>
            <person name="Land M."/>
            <person name="Hauser L."/>
            <person name="Vargas C."/>
            <person name="Nieto J.J."/>
            <person name="Kyrpides N.C."/>
            <person name="Ivanova N."/>
            <person name="Goker M."/>
            <person name="Klenk H.P."/>
            <person name="Csonka L.N."/>
            <person name="Woyke T."/>
        </authorList>
    </citation>
    <scope>NUCLEOTIDE SEQUENCE [LARGE SCALE GENOMIC DNA]</scope>
    <source>
        <strain evidence="10">ATCC BAA-138 / DSM 3043 / CIP 106854 / NCIMB 13768 / 1H11</strain>
    </source>
</reference>
<dbReference type="InterPro" id="IPR036188">
    <property type="entry name" value="FAD/NAD-bd_sf"/>
</dbReference>
<dbReference type="STRING" id="290398.Csal_1054"/>
<keyword evidence="4" id="KW-0285">Flavoprotein</keyword>
<accession>Q1QYP7</accession>
<protein>
    <submittedName>
        <fullName evidence="9">L-lysine 6-monooxygenase (NADPH)</fullName>
        <ecNumber evidence="9">1.14.13.59</ecNumber>
    </submittedName>
</protein>
<organism evidence="9 10">
    <name type="scientific">Chromohalobacter israelensis (strain ATCC BAA-138 / DSM 3043 / CIP 106854 / NCIMB 13768 / 1H11)</name>
    <name type="common">Chromohalobacter salexigens</name>
    <dbReference type="NCBI Taxonomy" id="290398"/>
    <lineage>
        <taxon>Bacteria</taxon>
        <taxon>Pseudomonadati</taxon>
        <taxon>Pseudomonadota</taxon>
        <taxon>Gammaproteobacteria</taxon>
        <taxon>Oceanospirillales</taxon>
        <taxon>Halomonadaceae</taxon>
        <taxon>Chromohalobacter</taxon>
    </lineage>
</organism>
<keyword evidence="10" id="KW-1185">Reference proteome</keyword>
<dbReference type="GO" id="GO:0047091">
    <property type="term" value="F:L-lysine 6-monooxygenase (NADPH) activity"/>
    <property type="evidence" value="ECO:0007669"/>
    <property type="project" value="UniProtKB-EC"/>
</dbReference>
<dbReference type="HOGENOM" id="CLU_020931_0_0_6"/>
<dbReference type="AlphaFoldDB" id="Q1QYP7"/>
<dbReference type="PROSITE" id="PS51257">
    <property type="entry name" value="PROKAR_LIPOPROTEIN"/>
    <property type="match status" value="1"/>
</dbReference>
<keyword evidence="7 9" id="KW-0560">Oxidoreductase</keyword>
<comment type="similarity">
    <text evidence="3">Belongs to the lysine N(6)-hydroxylase/L-ornithine N(5)-oxygenase family.</text>
</comment>
<evidence type="ECO:0000256" key="3">
    <source>
        <dbReference type="ARBA" id="ARBA00007588"/>
    </source>
</evidence>
<evidence type="ECO:0000313" key="10">
    <source>
        <dbReference type="Proteomes" id="UP000000239"/>
    </source>
</evidence>
<evidence type="ECO:0000256" key="5">
    <source>
        <dbReference type="ARBA" id="ARBA00022827"/>
    </source>
</evidence>
<dbReference type="SUPFAM" id="SSF51905">
    <property type="entry name" value="FAD/NAD(P)-binding domain"/>
    <property type="match status" value="1"/>
</dbReference>
<dbReference type="Proteomes" id="UP000000239">
    <property type="component" value="Chromosome"/>
</dbReference>
<proteinExistence type="inferred from homology"/>
<evidence type="ECO:0000313" key="9">
    <source>
        <dbReference type="EMBL" id="ABE58411.1"/>
    </source>
</evidence>
<keyword evidence="6" id="KW-0521">NADP</keyword>
<evidence type="ECO:0000256" key="4">
    <source>
        <dbReference type="ARBA" id="ARBA00022630"/>
    </source>
</evidence>
<keyword evidence="9" id="KW-0503">Monooxygenase</keyword>
<evidence type="ECO:0000256" key="8">
    <source>
        <dbReference type="SAM" id="MobiDB-lite"/>
    </source>
</evidence>
<evidence type="ECO:0000256" key="6">
    <source>
        <dbReference type="ARBA" id="ARBA00022857"/>
    </source>
</evidence>
<dbReference type="eggNOG" id="COG3486">
    <property type="taxonomic scope" value="Bacteria"/>
</dbReference>
<dbReference type="EMBL" id="CP000285">
    <property type="protein sequence ID" value="ABE58411.1"/>
    <property type="molecule type" value="Genomic_DNA"/>
</dbReference>
<evidence type="ECO:0000256" key="1">
    <source>
        <dbReference type="ARBA" id="ARBA00001974"/>
    </source>
</evidence>
<keyword evidence="5" id="KW-0274">FAD</keyword>
<dbReference type="PANTHER" id="PTHR42802">
    <property type="entry name" value="MONOOXYGENASE"/>
    <property type="match status" value="1"/>
</dbReference>
<dbReference type="Pfam" id="PF13434">
    <property type="entry name" value="Lys_Orn_oxgnase"/>
    <property type="match status" value="1"/>
</dbReference>
<sequence length="463" mass="53054">MRAIMPTPIHDFIAIGLGPFNLGLACLTDPLEDVNGLFLERKAGFDWHPGMLLEDATLQTPFLADLVTLADPTSRFSFLNYLKRQDKLYAFYIRENFFPLRREYNHYCQWAIDQLTSIRFHHEVQRIDFDADDDCYVVHCVDTARDTATSHRARKLVLGTGTQPDLPACCRPHAERITHSADYLAHKAWLQQQPAITLVGSGQSAAEIYKDLLQDIDRYGYTLNWITRSPRFFPLEYGKLTLEMTSPEYIDYFHALPQATRDALMSQQANLYKGIDLALVNEIYDLLYAKRLGGPVDTHLLTNAELQDCHYDAARATFELGLYQTEQRRPYRHTTPALVMATGYRYREPGFLSPIHAHIRRDAAGRFAVDRFYSIDHDRSRLFVQNAERHTHGLAAPDLGMACYRNACIIRELTGIEHYPIERRIAFQTFGTPDDAVFRPAPRPARRQPTADETAPLTCEVPK</sequence>
<evidence type="ECO:0000256" key="2">
    <source>
        <dbReference type="ARBA" id="ARBA00004924"/>
    </source>
</evidence>
<dbReference type="EC" id="1.14.13.59" evidence="9"/>
<name>Q1QYP7_CHRI1</name>
<gene>
    <name evidence="9" type="ordered locus">Csal_1054</name>
</gene>
<comment type="cofactor">
    <cofactor evidence="1">
        <name>FAD</name>
        <dbReference type="ChEBI" id="CHEBI:57692"/>
    </cofactor>
</comment>
<evidence type="ECO:0000256" key="7">
    <source>
        <dbReference type="ARBA" id="ARBA00023002"/>
    </source>
</evidence>
<dbReference type="PANTHER" id="PTHR42802:SF1">
    <property type="entry name" value="L-ORNITHINE N(5)-MONOOXYGENASE"/>
    <property type="match status" value="1"/>
</dbReference>
<feature type="region of interest" description="Disordered" evidence="8">
    <location>
        <begin position="437"/>
        <end position="463"/>
    </location>
</feature>
<dbReference type="Gene3D" id="3.50.50.60">
    <property type="entry name" value="FAD/NAD(P)-binding domain"/>
    <property type="match status" value="1"/>
</dbReference>
<comment type="pathway">
    <text evidence="2">Siderophore biosynthesis.</text>
</comment>
<dbReference type="KEGG" id="csa:Csal_1054"/>